<dbReference type="OrthoDB" id="1070463at2"/>
<keyword evidence="3" id="KW-1185">Reference proteome</keyword>
<evidence type="ECO:0000313" key="2">
    <source>
        <dbReference type="EMBL" id="PQJ81996.1"/>
    </source>
</evidence>
<dbReference type="RefSeq" id="WP_105020567.1">
    <property type="nucleotide sequence ID" value="NZ_MSCM01000001.1"/>
</dbReference>
<evidence type="ECO:0000259" key="1">
    <source>
        <dbReference type="Pfam" id="PF13372"/>
    </source>
</evidence>
<dbReference type="InterPro" id="IPR025388">
    <property type="entry name" value="Alginate_export_dom"/>
</dbReference>
<dbReference type="Pfam" id="PF13372">
    <property type="entry name" value="Alginate_exp"/>
    <property type="match status" value="1"/>
</dbReference>
<evidence type="ECO:0000313" key="3">
    <source>
        <dbReference type="Proteomes" id="UP000239068"/>
    </source>
</evidence>
<protein>
    <recommendedName>
        <fullName evidence="1">Alginate export domain-containing protein</fullName>
    </recommendedName>
</protein>
<sequence>MKNSLFLTIGFLFFTFYIAAQKVEISSEIRPRFENRHGYKTLLKNGEEGASFISQRSRVNFNFQQENLTLGFSLQNIRVWGDVSTLASDDNANSFHQAWANYQFSDNFSIKMGRQEIDYDDSRIFGNVDWAQQARSFDAIIAHIKTSENGKLDIGYSLNNDSEQLINSLYTNVAGYKTFQYAWYHRTISNLGLSLLAINNGVEFINSNLKEDLNYSQTLGSRATYNNGKMYFDAAVYFQTGDISGVKINANYFGGNLNYKVSSAFNVGLGVEYLSGKDMNDSSTKIKSFNPLYGTNHKFNGLMDYFYVGNHINSVGLLDLNATLGYSKDKFTAKIIPHIFSSAADIYSFGSKMSNSLGTEVDLVLGYKIAKNVNINGGFSKMYGTSSLEVLKGGERTANNSWTWVMVAFKPTLFVSK</sequence>
<dbReference type="SUPFAM" id="SSF56935">
    <property type="entry name" value="Porins"/>
    <property type="match status" value="1"/>
</dbReference>
<name>A0A2S7WWY8_9FLAO</name>
<dbReference type="AlphaFoldDB" id="A0A2S7WWY8"/>
<organism evidence="2 3">
    <name type="scientific">Polaribacter glomeratus</name>
    <dbReference type="NCBI Taxonomy" id="102"/>
    <lineage>
        <taxon>Bacteria</taxon>
        <taxon>Pseudomonadati</taxon>
        <taxon>Bacteroidota</taxon>
        <taxon>Flavobacteriia</taxon>
        <taxon>Flavobacteriales</taxon>
        <taxon>Flavobacteriaceae</taxon>
    </lineage>
</organism>
<accession>A0A2S7WWY8</accession>
<feature type="domain" description="Alginate export" evidence="1">
    <location>
        <begin position="76"/>
        <end position="310"/>
    </location>
</feature>
<dbReference type="EMBL" id="MSCM01000001">
    <property type="protein sequence ID" value="PQJ81996.1"/>
    <property type="molecule type" value="Genomic_DNA"/>
</dbReference>
<comment type="caution">
    <text evidence="2">The sequence shown here is derived from an EMBL/GenBank/DDBJ whole genome shotgun (WGS) entry which is preliminary data.</text>
</comment>
<proteinExistence type="predicted"/>
<gene>
    <name evidence="2" type="ORF">BTO16_05150</name>
</gene>
<dbReference type="InterPro" id="IPR053728">
    <property type="entry name" value="Alginate_Permeability_Chnl"/>
</dbReference>
<reference evidence="2 3" key="1">
    <citation type="submission" date="2016-12" db="EMBL/GenBank/DDBJ databases">
        <title>Trade-off between light-utilization and light-protection in marine flavobacteria.</title>
        <authorList>
            <person name="Kumagai Y."/>
            <person name="Yoshizawa S."/>
            <person name="Kogure K."/>
            <person name="Iwasaki W."/>
        </authorList>
    </citation>
    <scope>NUCLEOTIDE SEQUENCE [LARGE SCALE GENOMIC DNA]</scope>
    <source>
        <strain evidence="2 3">ATCC 43844</strain>
    </source>
</reference>
<dbReference type="Gene3D" id="2.40.160.100">
    <property type="match status" value="1"/>
</dbReference>
<dbReference type="Proteomes" id="UP000239068">
    <property type="component" value="Unassembled WGS sequence"/>
</dbReference>